<dbReference type="InterPro" id="IPR050641">
    <property type="entry name" value="RIFMO-like"/>
</dbReference>
<keyword evidence="8" id="KW-1185">Reference proteome</keyword>
<protein>
    <submittedName>
        <fullName evidence="7">FAD/NAD(P)-binding domain-containing protein</fullName>
    </submittedName>
</protein>
<dbReference type="SUPFAM" id="SSF54373">
    <property type="entry name" value="FAD-linked reductases, C-terminal domain"/>
    <property type="match status" value="1"/>
</dbReference>
<dbReference type="InterPro" id="IPR012941">
    <property type="entry name" value="Phe_hydrox_C_dim_dom"/>
</dbReference>
<dbReference type="GO" id="GO:0016709">
    <property type="term" value="F:oxidoreductase activity, acting on paired donors, with incorporation or reduction of molecular oxygen, NAD(P)H as one donor, and incorporation of one atom of oxygen"/>
    <property type="evidence" value="ECO:0007669"/>
    <property type="project" value="UniProtKB-ARBA"/>
</dbReference>
<sequence>MARSIHPLTWKRGFAEASLHPSPAWADSAYYVSECGEQAHYVAPDGAEKPTSIVTNKHGISSLRNWPTLYNGTAAPNTKLSSWRPSNEVDVLICGAGPFGLAVAMSLARQGITFRIIDKADSPCHSGRADSLQPRALEYLHALGVGHEVTEEGPLVNELILFRNGDKLAHNYVLQSDSRYRGNHIITQGQVEKIFIRDLLRHEVSVERCTTVTNFDVSEDADQTHPIAVKVANAVTGQGETLRAKYLIGADGAQSQIRELLGTPFDGLATECFWAIMDCEVKTDYPHILDFSIVISDEHGGTILVPREQGVTRIYVQVPEKRAVKVADARKRSRKNGSAVGETQVHNHGITPEEVMDQWKKIMTPWMVDFAGPLSWFAVWRVNERVARSFSTPNHRVFIGGDAAHVHSVLGAFGLNSAIYDAMNLSWKLALCLHGAAVPHALLSTYDTERRLFANRVIRFSGAFLRFVCNMDLPLASLRGLGEDMEIHDETPLAPGANSEDARQWLRNFFGRIPRFMQGLGAPIIDTVLSPARETQIAPGKSPAGVYNGVRAPNPRISFSASYASYLYDSMLGINKFHILVFGSDLQGPVRDRIACFLANSLAPGGFFDRFGGENLFNVVLVLKSLPHEAEGLLSGPDLQKLREIATVLYDDRAPDEDAHYCYAVNHARGAVIIVRPDLVVGTTAWPEDTSTVDEYFSSFLIAP</sequence>
<evidence type="ECO:0000256" key="4">
    <source>
        <dbReference type="ARBA" id="ARBA00023002"/>
    </source>
</evidence>
<dbReference type="InterPro" id="IPR036188">
    <property type="entry name" value="FAD/NAD-bd_sf"/>
</dbReference>
<feature type="domain" description="Phenol hydroxylase-like C-terminal dimerisation" evidence="6">
    <location>
        <begin position="576"/>
        <end position="703"/>
    </location>
</feature>
<keyword evidence="3" id="KW-0274">FAD</keyword>
<dbReference type="PANTHER" id="PTHR43004">
    <property type="entry name" value="TRK SYSTEM POTASSIUM UPTAKE PROTEIN"/>
    <property type="match status" value="1"/>
</dbReference>
<dbReference type="Proteomes" id="UP000800093">
    <property type="component" value="Unassembled WGS sequence"/>
</dbReference>
<dbReference type="InterPro" id="IPR002938">
    <property type="entry name" value="FAD-bd"/>
</dbReference>
<dbReference type="SUPFAM" id="SSF52833">
    <property type="entry name" value="Thioredoxin-like"/>
    <property type="match status" value="1"/>
</dbReference>
<evidence type="ECO:0000313" key="8">
    <source>
        <dbReference type="Proteomes" id="UP000800093"/>
    </source>
</evidence>
<dbReference type="InterPro" id="IPR036249">
    <property type="entry name" value="Thioredoxin-like_sf"/>
</dbReference>
<dbReference type="SUPFAM" id="SSF51905">
    <property type="entry name" value="FAD/NAD(P)-binding domain"/>
    <property type="match status" value="1"/>
</dbReference>
<dbReference type="PANTHER" id="PTHR43004:SF20">
    <property type="entry name" value="2-MONOOXYGENASE, PUTATIVE (AFU_ORTHOLOGUE AFUA_1G13660)-RELATED"/>
    <property type="match status" value="1"/>
</dbReference>
<keyword evidence="2" id="KW-0285">Flavoprotein</keyword>
<evidence type="ECO:0000313" key="7">
    <source>
        <dbReference type="EMBL" id="KAF2266555.1"/>
    </source>
</evidence>
<organism evidence="7 8">
    <name type="scientific">Lojkania enalia</name>
    <dbReference type="NCBI Taxonomy" id="147567"/>
    <lineage>
        <taxon>Eukaryota</taxon>
        <taxon>Fungi</taxon>
        <taxon>Dikarya</taxon>
        <taxon>Ascomycota</taxon>
        <taxon>Pezizomycotina</taxon>
        <taxon>Dothideomycetes</taxon>
        <taxon>Pleosporomycetidae</taxon>
        <taxon>Pleosporales</taxon>
        <taxon>Pleosporales incertae sedis</taxon>
        <taxon>Lojkania</taxon>
    </lineage>
</organism>
<dbReference type="InterPro" id="IPR038220">
    <property type="entry name" value="PHOX_C_sf"/>
</dbReference>
<gene>
    <name evidence="7" type="ORF">CC78DRAFT_513462</name>
</gene>
<dbReference type="EMBL" id="ML986597">
    <property type="protein sequence ID" value="KAF2266555.1"/>
    <property type="molecule type" value="Genomic_DNA"/>
</dbReference>
<reference evidence="8" key="1">
    <citation type="journal article" date="2020" name="Stud. Mycol.">
        <title>101 Dothideomycetes genomes: A test case for predicting lifestyles and emergence of pathogens.</title>
        <authorList>
            <person name="Haridas S."/>
            <person name="Albert R."/>
            <person name="Binder M."/>
            <person name="Bloem J."/>
            <person name="LaButti K."/>
            <person name="Salamov A."/>
            <person name="Andreopoulos B."/>
            <person name="Baker S."/>
            <person name="Barry K."/>
            <person name="Bills G."/>
            <person name="Bluhm B."/>
            <person name="Cannon C."/>
            <person name="Castanera R."/>
            <person name="Culley D."/>
            <person name="Daum C."/>
            <person name="Ezra D."/>
            <person name="Gonzalez J."/>
            <person name="Henrissat B."/>
            <person name="Kuo A."/>
            <person name="Liang C."/>
            <person name="Lipzen A."/>
            <person name="Lutzoni F."/>
            <person name="Magnuson J."/>
            <person name="Mondo S."/>
            <person name="Nolan M."/>
            <person name="Ohm R."/>
            <person name="Pangilinan J."/>
            <person name="Park H.-J."/>
            <person name="Ramirez L."/>
            <person name="Alfaro M."/>
            <person name="Sun H."/>
            <person name="Tritt A."/>
            <person name="Yoshinaga Y."/>
            <person name="Zwiers L.-H."/>
            <person name="Turgeon B."/>
            <person name="Goodwin S."/>
            <person name="Spatafora J."/>
            <person name="Crous P."/>
            <person name="Grigoriev I."/>
        </authorList>
    </citation>
    <scope>NUCLEOTIDE SEQUENCE [LARGE SCALE GENOMIC DNA]</scope>
    <source>
        <strain evidence="8">CBS 304.66</strain>
    </source>
</reference>
<name>A0A9P4KDG1_9PLEO</name>
<dbReference type="GO" id="GO:0071949">
    <property type="term" value="F:FAD binding"/>
    <property type="evidence" value="ECO:0007669"/>
    <property type="project" value="InterPro"/>
</dbReference>
<dbReference type="Pfam" id="PF01494">
    <property type="entry name" value="FAD_binding_3"/>
    <property type="match status" value="1"/>
</dbReference>
<evidence type="ECO:0000256" key="2">
    <source>
        <dbReference type="ARBA" id="ARBA00022630"/>
    </source>
</evidence>
<keyword evidence="4" id="KW-0560">Oxidoreductase</keyword>
<dbReference type="AlphaFoldDB" id="A0A9P4KDG1"/>
<evidence type="ECO:0000259" key="5">
    <source>
        <dbReference type="Pfam" id="PF01494"/>
    </source>
</evidence>
<dbReference type="Gene3D" id="3.50.50.60">
    <property type="entry name" value="FAD/NAD(P)-binding domain"/>
    <property type="match status" value="1"/>
</dbReference>
<comment type="similarity">
    <text evidence="1">Belongs to the PheA/TfdB FAD monooxygenase family.</text>
</comment>
<dbReference type="PRINTS" id="PR00420">
    <property type="entry name" value="RNGMNOXGNASE"/>
</dbReference>
<dbReference type="Gene3D" id="3.40.30.20">
    <property type="match status" value="1"/>
</dbReference>
<comment type="caution">
    <text evidence="7">The sequence shown here is derived from an EMBL/GenBank/DDBJ whole genome shotgun (WGS) entry which is preliminary data.</text>
</comment>
<dbReference type="Pfam" id="PF07976">
    <property type="entry name" value="Phe_hydrox_dim"/>
    <property type="match status" value="1"/>
</dbReference>
<feature type="domain" description="FAD-binding" evidence="5">
    <location>
        <begin position="88"/>
        <end position="461"/>
    </location>
</feature>
<dbReference type="Gene3D" id="3.30.9.10">
    <property type="entry name" value="D-Amino Acid Oxidase, subunit A, domain 2"/>
    <property type="match status" value="1"/>
</dbReference>
<evidence type="ECO:0000259" key="6">
    <source>
        <dbReference type="Pfam" id="PF07976"/>
    </source>
</evidence>
<evidence type="ECO:0000256" key="1">
    <source>
        <dbReference type="ARBA" id="ARBA00007801"/>
    </source>
</evidence>
<accession>A0A9P4KDG1</accession>
<evidence type="ECO:0000256" key="3">
    <source>
        <dbReference type="ARBA" id="ARBA00022827"/>
    </source>
</evidence>
<dbReference type="OrthoDB" id="1716816at2759"/>
<proteinExistence type="inferred from homology"/>